<dbReference type="Proteomes" id="UP000240971">
    <property type="component" value="Unassembled WGS sequence"/>
</dbReference>
<dbReference type="Gene3D" id="3.40.50.300">
    <property type="entry name" value="P-loop containing nucleotide triphosphate hydrolases"/>
    <property type="match status" value="1"/>
</dbReference>
<dbReference type="RefSeq" id="WP_106529786.1">
    <property type="nucleotide sequence ID" value="NZ_PYAW01000004.1"/>
</dbReference>
<dbReference type="InterPro" id="IPR027417">
    <property type="entry name" value="P-loop_NTPase"/>
</dbReference>
<evidence type="ECO:0000313" key="3">
    <source>
        <dbReference type="Proteomes" id="UP000240971"/>
    </source>
</evidence>
<dbReference type="Pfam" id="PF02463">
    <property type="entry name" value="SMC_N"/>
    <property type="match status" value="1"/>
</dbReference>
<keyword evidence="3" id="KW-1185">Reference proteome</keyword>
<dbReference type="InterPro" id="IPR051396">
    <property type="entry name" value="Bact_Antivir_Def_Nuclease"/>
</dbReference>
<evidence type="ECO:0000313" key="2">
    <source>
        <dbReference type="EMBL" id="PSL45453.1"/>
    </source>
</evidence>
<dbReference type="InterPro" id="IPR003395">
    <property type="entry name" value="RecF/RecN/SMC_N"/>
</dbReference>
<dbReference type="AlphaFoldDB" id="A0A2P8HGW3"/>
<comment type="caution">
    <text evidence="2">The sequence shown here is derived from an EMBL/GenBank/DDBJ whole genome shotgun (WGS) entry which is preliminary data.</text>
</comment>
<dbReference type="PANTHER" id="PTHR43581:SF4">
    <property type="entry name" value="ATP_GTP PHOSPHATASE"/>
    <property type="match status" value="1"/>
</dbReference>
<proteinExistence type="predicted"/>
<gene>
    <name evidence="2" type="ORF">CLV51_104155</name>
</gene>
<reference evidence="2 3" key="1">
    <citation type="submission" date="2018-03" db="EMBL/GenBank/DDBJ databases">
        <title>Genomic Encyclopedia of Archaeal and Bacterial Type Strains, Phase II (KMG-II): from individual species to whole genera.</title>
        <authorList>
            <person name="Goeker M."/>
        </authorList>
    </citation>
    <scope>NUCLEOTIDE SEQUENCE [LARGE SCALE GENOMIC DNA]</scope>
    <source>
        <strain evidence="2 3">DSM 24859</strain>
    </source>
</reference>
<evidence type="ECO:0000259" key="1">
    <source>
        <dbReference type="Pfam" id="PF02463"/>
    </source>
</evidence>
<feature type="domain" description="RecF/RecN/SMC N-terminal" evidence="1">
    <location>
        <begin position="3"/>
        <end position="292"/>
    </location>
</feature>
<protein>
    <submittedName>
        <fullName evidence="2">AAA15 family ATPase/GTPase</fullName>
    </submittedName>
</protein>
<name>A0A2P8HGW3_CHINA</name>
<dbReference type="OrthoDB" id="9805802at2"/>
<accession>A0A2P8HGW3</accession>
<dbReference type="EMBL" id="PYAW01000004">
    <property type="protein sequence ID" value="PSL45453.1"/>
    <property type="molecule type" value="Genomic_DNA"/>
</dbReference>
<organism evidence="2 3">
    <name type="scientific">Chitinophaga niastensis</name>
    <dbReference type="NCBI Taxonomy" id="536980"/>
    <lineage>
        <taxon>Bacteria</taxon>
        <taxon>Pseudomonadati</taxon>
        <taxon>Bacteroidota</taxon>
        <taxon>Chitinophagia</taxon>
        <taxon>Chitinophagales</taxon>
        <taxon>Chitinophagaceae</taxon>
        <taxon>Chitinophaga</taxon>
    </lineage>
</organism>
<sequence length="546" mass="62737">MRITKLELKNFKRFTDLTIDGIPEEAKLVLLIGSNGSGKSSVFDAFDYVVKQFRDDAYSPIPLENYYAKNNLKPEVSINFSDGNSISIVDKSRRSSDSSRNKISKFTGRSSIRIVPRVTNQVNLDFARNNTDGPLTFIDADERFTSDVNLYIQEIDNALRAPVFRGESADTLKIFQDYIDPLNTSLINILGGDTTTTIQIAAFQNPTAQSSGQLIFQKGESRISYDLLSHGEKQVVILLLNFIVRKPFYEDAIIFIDEMDCHLNTSLQVRLLNEITNGWVPENSQLWTASHALGFIDFARNAENAALIDLDLLNFDIPQIILPEPKDKMEVYEVALPKEIIKNVLKGYRLVTVENQNDQHYNLALGEDGFLFLPAQNSREVFMTIKEDPNKLGLRDRDYLTDEEIVSIQKRFPNLKILKYYAFENYIYHPDNIAELNWIGFDKAAYIQEIVDQKNKKLIPIVADIQVARQSYPELKEEGVKKSKSIDTITEGLQSNDLETFYPFYSIKSHYNKAYLQKFSYFIKDLVKTQWFKEKIEEILKNQEHT</sequence>
<dbReference type="PANTHER" id="PTHR43581">
    <property type="entry name" value="ATP/GTP PHOSPHATASE"/>
    <property type="match status" value="1"/>
</dbReference>
<dbReference type="SUPFAM" id="SSF52540">
    <property type="entry name" value="P-loop containing nucleoside triphosphate hydrolases"/>
    <property type="match status" value="1"/>
</dbReference>